<feature type="domain" description="Acylphosphatase-like" evidence="4">
    <location>
        <begin position="4"/>
        <end position="89"/>
    </location>
</feature>
<feature type="compositionally biased region" description="Basic and acidic residues" evidence="3">
    <location>
        <begin position="71"/>
        <end position="89"/>
    </location>
</feature>
<feature type="region of interest" description="Disordered" evidence="3">
    <location>
        <begin position="65"/>
        <end position="89"/>
    </location>
</feature>
<dbReference type="PANTHER" id="PTHR47268">
    <property type="entry name" value="ACYLPHOSPHATASE"/>
    <property type="match status" value="1"/>
</dbReference>
<accession>A0AAJ0G481</accession>
<dbReference type="Proteomes" id="UP001271007">
    <property type="component" value="Unassembled WGS sequence"/>
</dbReference>
<dbReference type="PRINTS" id="PR00112">
    <property type="entry name" value="ACYLPHPHTASE"/>
</dbReference>
<proteinExistence type="inferred from homology"/>
<dbReference type="SUPFAM" id="SSF54975">
    <property type="entry name" value="Acylphosphatase/BLUF domain-like"/>
    <property type="match status" value="1"/>
</dbReference>
<dbReference type="InterPro" id="IPR036046">
    <property type="entry name" value="Acylphosphatase-like_dom_sf"/>
</dbReference>
<feature type="active site" evidence="1">
    <location>
        <position position="37"/>
    </location>
</feature>
<comment type="similarity">
    <text evidence="2">Belongs to the acylphosphatase family.</text>
</comment>
<name>A0AAJ0G481_9PEZI</name>
<gene>
    <name evidence="5" type="ORF">LTR09_011835</name>
</gene>
<dbReference type="PANTHER" id="PTHR47268:SF4">
    <property type="entry name" value="ACYLPHOSPHATASE"/>
    <property type="match status" value="1"/>
</dbReference>
<keyword evidence="6" id="KW-1185">Reference proteome</keyword>
<protein>
    <recommendedName>
        <fullName evidence="1">acylphosphatase</fullName>
        <ecNumber evidence="1">3.6.1.7</ecNumber>
    </recommendedName>
</protein>
<sequence>MSKRISFKVEGKVQGVNFRSFTVDKAKSLNITGSVQNASDGSVTGEAQGTSSSIDKFVQHLNMGPSAADVNKVEQKDISTKEGETRFSQ</sequence>
<dbReference type="EC" id="3.6.1.7" evidence="1"/>
<dbReference type="GO" id="GO:0003998">
    <property type="term" value="F:acylphosphatase activity"/>
    <property type="evidence" value="ECO:0007669"/>
    <property type="project" value="UniProtKB-EC"/>
</dbReference>
<dbReference type="Pfam" id="PF00708">
    <property type="entry name" value="Acylphosphatase"/>
    <property type="match status" value="1"/>
</dbReference>
<dbReference type="PROSITE" id="PS51160">
    <property type="entry name" value="ACYLPHOSPHATASE_3"/>
    <property type="match status" value="1"/>
</dbReference>
<dbReference type="InterPro" id="IPR017968">
    <property type="entry name" value="Acylphosphatase_CS"/>
</dbReference>
<dbReference type="PROSITE" id="PS00150">
    <property type="entry name" value="ACYLPHOSPHATASE_1"/>
    <property type="match status" value="1"/>
</dbReference>
<dbReference type="AlphaFoldDB" id="A0AAJ0G481"/>
<evidence type="ECO:0000259" key="4">
    <source>
        <dbReference type="PROSITE" id="PS51160"/>
    </source>
</evidence>
<dbReference type="Gene3D" id="3.30.70.100">
    <property type="match status" value="1"/>
</dbReference>
<comment type="caution">
    <text evidence="5">The sequence shown here is derived from an EMBL/GenBank/DDBJ whole genome shotgun (WGS) entry which is preliminary data.</text>
</comment>
<organism evidence="5 6">
    <name type="scientific">Extremus antarcticus</name>
    <dbReference type="NCBI Taxonomy" id="702011"/>
    <lineage>
        <taxon>Eukaryota</taxon>
        <taxon>Fungi</taxon>
        <taxon>Dikarya</taxon>
        <taxon>Ascomycota</taxon>
        <taxon>Pezizomycotina</taxon>
        <taxon>Dothideomycetes</taxon>
        <taxon>Dothideomycetidae</taxon>
        <taxon>Mycosphaerellales</taxon>
        <taxon>Extremaceae</taxon>
        <taxon>Extremus</taxon>
    </lineage>
</organism>
<dbReference type="InterPro" id="IPR020456">
    <property type="entry name" value="Acylphosphatase"/>
</dbReference>
<reference evidence="5" key="1">
    <citation type="submission" date="2023-04" db="EMBL/GenBank/DDBJ databases">
        <title>Black Yeasts Isolated from many extreme environments.</title>
        <authorList>
            <person name="Coleine C."/>
            <person name="Stajich J.E."/>
            <person name="Selbmann L."/>
        </authorList>
    </citation>
    <scope>NUCLEOTIDE SEQUENCE</scope>
    <source>
        <strain evidence="5">CCFEE 5312</strain>
    </source>
</reference>
<dbReference type="InterPro" id="IPR001792">
    <property type="entry name" value="Acylphosphatase-like_dom"/>
</dbReference>
<comment type="catalytic activity">
    <reaction evidence="1">
        <text>an acyl phosphate + H2O = a carboxylate + phosphate + H(+)</text>
        <dbReference type="Rhea" id="RHEA:14965"/>
        <dbReference type="ChEBI" id="CHEBI:15377"/>
        <dbReference type="ChEBI" id="CHEBI:15378"/>
        <dbReference type="ChEBI" id="CHEBI:29067"/>
        <dbReference type="ChEBI" id="CHEBI:43474"/>
        <dbReference type="ChEBI" id="CHEBI:59918"/>
        <dbReference type="EC" id="3.6.1.7"/>
    </reaction>
</comment>
<dbReference type="EMBL" id="JAWDJX010000083">
    <property type="protein sequence ID" value="KAK3046688.1"/>
    <property type="molecule type" value="Genomic_DNA"/>
</dbReference>
<evidence type="ECO:0000256" key="1">
    <source>
        <dbReference type="PROSITE-ProRule" id="PRU00520"/>
    </source>
</evidence>
<keyword evidence="1" id="KW-0378">Hydrolase</keyword>
<evidence type="ECO:0000313" key="6">
    <source>
        <dbReference type="Proteomes" id="UP001271007"/>
    </source>
</evidence>
<evidence type="ECO:0000256" key="3">
    <source>
        <dbReference type="SAM" id="MobiDB-lite"/>
    </source>
</evidence>
<evidence type="ECO:0000313" key="5">
    <source>
        <dbReference type="EMBL" id="KAK3046688.1"/>
    </source>
</evidence>
<feature type="active site" evidence="1">
    <location>
        <position position="19"/>
    </location>
</feature>
<evidence type="ECO:0000256" key="2">
    <source>
        <dbReference type="RuleBase" id="RU004168"/>
    </source>
</evidence>